<dbReference type="GeneID" id="66101337"/>
<comment type="caution">
    <text evidence="2">The sequence shown here is derived from an EMBL/GenBank/DDBJ whole genome shotgun (WGS) entry which is preliminary data.</text>
</comment>
<name>A0A9P7VVG0_9AGAR</name>
<evidence type="ECO:0000313" key="2">
    <source>
        <dbReference type="EMBL" id="KAG7448261.1"/>
    </source>
</evidence>
<feature type="region of interest" description="Disordered" evidence="1">
    <location>
        <begin position="1"/>
        <end position="24"/>
    </location>
</feature>
<gene>
    <name evidence="2" type="ORF">BT62DRAFT_1074749</name>
</gene>
<organism evidence="2 3">
    <name type="scientific">Guyanagaster necrorhizus</name>
    <dbReference type="NCBI Taxonomy" id="856835"/>
    <lineage>
        <taxon>Eukaryota</taxon>
        <taxon>Fungi</taxon>
        <taxon>Dikarya</taxon>
        <taxon>Basidiomycota</taxon>
        <taxon>Agaricomycotina</taxon>
        <taxon>Agaricomycetes</taxon>
        <taxon>Agaricomycetidae</taxon>
        <taxon>Agaricales</taxon>
        <taxon>Marasmiineae</taxon>
        <taxon>Physalacriaceae</taxon>
        <taxon>Guyanagaster</taxon>
    </lineage>
</organism>
<dbReference type="Proteomes" id="UP000812287">
    <property type="component" value="Unassembled WGS sequence"/>
</dbReference>
<reference evidence="2" key="1">
    <citation type="submission" date="2020-11" db="EMBL/GenBank/DDBJ databases">
        <title>Adaptations for nitrogen fixation in a non-lichenized fungal sporocarp promotes dispersal by wood-feeding termites.</title>
        <authorList>
            <consortium name="DOE Joint Genome Institute"/>
            <person name="Koch R.A."/>
            <person name="Yoon G."/>
            <person name="Arayal U."/>
            <person name="Lail K."/>
            <person name="Amirebrahimi M."/>
            <person name="Labutti K."/>
            <person name="Lipzen A."/>
            <person name="Riley R."/>
            <person name="Barry K."/>
            <person name="Henrissat B."/>
            <person name="Grigoriev I.V."/>
            <person name="Herr J.R."/>
            <person name="Aime M.C."/>
        </authorList>
    </citation>
    <scope>NUCLEOTIDE SEQUENCE</scope>
    <source>
        <strain evidence="2">MCA 3950</strain>
    </source>
</reference>
<keyword evidence="3" id="KW-1185">Reference proteome</keyword>
<sequence>MPCTITSSPARSPPSTASRNDQTRRVEKKAGYIYWTKYPVLGLPNAFLRNKAVASLIRIPVSDVFLTLLVKRANIGTFAIWTTRTVLRSYQILVGIVLNLSPRNHLYNVYGNILTPSIQTDIRVRYPTQRKLYGKLYYAIMVSGSILEINTGYFRLPRVNVKTADPFDNSSPGCNAH</sequence>
<feature type="compositionally biased region" description="Low complexity" evidence="1">
    <location>
        <begin position="1"/>
        <end position="19"/>
    </location>
</feature>
<protein>
    <submittedName>
        <fullName evidence="2">Uncharacterized protein</fullName>
    </submittedName>
</protein>
<evidence type="ECO:0000256" key="1">
    <source>
        <dbReference type="SAM" id="MobiDB-lite"/>
    </source>
</evidence>
<dbReference type="RefSeq" id="XP_043041761.1">
    <property type="nucleotide sequence ID" value="XM_043179043.1"/>
</dbReference>
<proteinExistence type="predicted"/>
<dbReference type="AlphaFoldDB" id="A0A9P7VVG0"/>
<accession>A0A9P7VVG0</accession>
<evidence type="ECO:0000313" key="3">
    <source>
        <dbReference type="Proteomes" id="UP000812287"/>
    </source>
</evidence>
<dbReference type="EMBL" id="MU250530">
    <property type="protein sequence ID" value="KAG7448261.1"/>
    <property type="molecule type" value="Genomic_DNA"/>
</dbReference>